<protein>
    <recommendedName>
        <fullName evidence="3">2'-phosphotransferase</fullName>
        <ecNumber evidence="3">2.7.1.160</ecNumber>
    </recommendedName>
</protein>
<comment type="function">
    <text evidence="1">Catalyzes the last step of tRNA splicing, the transfer of the splice junction 2'-phosphate from ligated tRNA to NAD to produce ADP-ribose 1''-2'' cyclic phosphate.</text>
</comment>
<dbReference type="InterPro" id="IPR042081">
    <property type="entry name" value="RNA_2'-PTrans_C"/>
</dbReference>
<dbReference type="EC" id="2.7.1.160" evidence="3"/>
<keyword evidence="9" id="KW-1185">Reference proteome</keyword>
<name>A0A9P5NSJ1_GYMJU</name>
<keyword evidence="5" id="KW-0520">NAD</keyword>
<reference evidence="8" key="1">
    <citation type="submission" date="2020-11" db="EMBL/GenBank/DDBJ databases">
        <authorList>
            <consortium name="DOE Joint Genome Institute"/>
            <person name="Ahrendt S."/>
            <person name="Riley R."/>
            <person name="Andreopoulos W."/>
            <person name="LaButti K."/>
            <person name="Pangilinan J."/>
            <person name="Ruiz-duenas F.J."/>
            <person name="Barrasa J.M."/>
            <person name="Sanchez-Garcia M."/>
            <person name="Camarero S."/>
            <person name="Miyauchi S."/>
            <person name="Serrano A."/>
            <person name="Linde D."/>
            <person name="Babiker R."/>
            <person name="Drula E."/>
            <person name="Ayuso-Fernandez I."/>
            <person name="Pacheco R."/>
            <person name="Padilla G."/>
            <person name="Ferreira P."/>
            <person name="Barriuso J."/>
            <person name="Kellner H."/>
            <person name="Castanera R."/>
            <person name="Alfaro M."/>
            <person name="Ramirez L."/>
            <person name="Pisabarro A.G."/>
            <person name="Kuo A."/>
            <person name="Tritt A."/>
            <person name="Lipzen A."/>
            <person name="He G."/>
            <person name="Yan M."/>
            <person name="Ng V."/>
            <person name="Cullen D."/>
            <person name="Martin F."/>
            <person name="Rosso M.-N."/>
            <person name="Henrissat B."/>
            <person name="Hibbett D."/>
            <person name="Martinez A.T."/>
            <person name="Grigoriev I.V."/>
        </authorList>
    </citation>
    <scope>NUCLEOTIDE SEQUENCE</scope>
    <source>
        <strain evidence="8">AH 44721</strain>
    </source>
</reference>
<evidence type="ECO:0000256" key="4">
    <source>
        <dbReference type="ARBA" id="ARBA00022679"/>
    </source>
</evidence>
<proteinExistence type="inferred from homology"/>
<dbReference type="PANTHER" id="PTHR12684">
    <property type="entry name" value="PUTATIVE PHOSPHOTRANSFERASE"/>
    <property type="match status" value="1"/>
</dbReference>
<comment type="similarity">
    <text evidence="2">Belongs to the KptA/TPT1 family.</text>
</comment>
<evidence type="ECO:0000313" key="8">
    <source>
        <dbReference type="EMBL" id="KAF8903496.1"/>
    </source>
</evidence>
<evidence type="ECO:0000256" key="5">
    <source>
        <dbReference type="ARBA" id="ARBA00023027"/>
    </source>
</evidence>
<dbReference type="Pfam" id="PF01885">
    <property type="entry name" value="PTS_2-RNA"/>
    <property type="match status" value="1"/>
</dbReference>
<dbReference type="PANTHER" id="PTHR12684:SF2">
    <property type="entry name" value="TRNA 2'-PHOSPHOTRANSFERASE 1"/>
    <property type="match status" value="1"/>
</dbReference>
<dbReference type="Gene3D" id="1.10.10.970">
    <property type="entry name" value="RNA 2'-phosphotransferase, Tpt1/KptA family, N-terminal domain"/>
    <property type="match status" value="1"/>
</dbReference>
<accession>A0A9P5NSJ1</accession>
<organism evidence="8 9">
    <name type="scientific">Gymnopilus junonius</name>
    <name type="common">Spectacular rustgill mushroom</name>
    <name type="synonym">Gymnopilus spectabilis subsp. junonius</name>
    <dbReference type="NCBI Taxonomy" id="109634"/>
    <lineage>
        <taxon>Eukaryota</taxon>
        <taxon>Fungi</taxon>
        <taxon>Dikarya</taxon>
        <taxon>Basidiomycota</taxon>
        <taxon>Agaricomycotina</taxon>
        <taxon>Agaricomycetes</taxon>
        <taxon>Agaricomycetidae</taxon>
        <taxon>Agaricales</taxon>
        <taxon>Agaricineae</taxon>
        <taxon>Hymenogastraceae</taxon>
        <taxon>Gymnopilus</taxon>
    </lineage>
</organism>
<sequence>MDQTTSEVLAKLSISDHAGPSSSSNAKKGGKDKGKERQKQAPKANSNPSKSTKLRGLDRDSPEVRVSKTLSWILRHGAQSEGLAMRKDGYIKLVDLLENPKLKSQNLDLEKIKAIVTADKKQRFDLILESSEGFKLLVWGAQPASTPDATTTSTTTTVVEDPNGIWWIKARQGHSIKDVELELKPVNALSDIPTGMAVHGTNRIAWKLISKDGLSRMTRNHIHLAQNVAGQNVVSGMRTSSQVLIYIHVQRALDAGVKFWLSDNGVVLTEGDEQGYLSKAFFEKVVDVKHGELTGWESS</sequence>
<feature type="region of interest" description="Disordered" evidence="7">
    <location>
        <begin position="1"/>
        <end position="62"/>
    </location>
</feature>
<evidence type="ECO:0000256" key="7">
    <source>
        <dbReference type="SAM" id="MobiDB-lite"/>
    </source>
</evidence>
<evidence type="ECO:0000256" key="3">
    <source>
        <dbReference type="ARBA" id="ARBA00012007"/>
    </source>
</evidence>
<dbReference type="InterPro" id="IPR042080">
    <property type="entry name" value="RNA_2'-PTrans_N"/>
</dbReference>
<dbReference type="SUPFAM" id="SSF56399">
    <property type="entry name" value="ADP-ribosylation"/>
    <property type="match status" value="1"/>
</dbReference>
<dbReference type="EMBL" id="JADNYJ010000030">
    <property type="protein sequence ID" value="KAF8903496.1"/>
    <property type="molecule type" value="Genomic_DNA"/>
</dbReference>
<evidence type="ECO:0000256" key="2">
    <source>
        <dbReference type="ARBA" id="ARBA00009836"/>
    </source>
</evidence>
<dbReference type="AlphaFoldDB" id="A0A9P5NSJ1"/>
<dbReference type="Proteomes" id="UP000724874">
    <property type="component" value="Unassembled WGS sequence"/>
</dbReference>
<evidence type="ECO:0000313" key="9">
    <source>
        <dbReference type="Proteomes" id="UP000724874"/>
    </source>
</evidence>
<feature type="compositionally biased region" description="Basic and acidic residues" evidence="7">
    <location>
        <begin position="29"/>
        <end position="39"/>
    </location>
</feature>
<dbReference type="GO" id="GO:0006388">
    <property type="term" value="P:tRNA splicing, via endonucleolytic cleavage and ligation"/>
    <property type="evidence" value="ECO:0007669"/>
    <property type="project" value="TreeGrafter"/>
</dbReference>
<evidence type="ECO:0000256" key="6">
    <source>
        <dbReference type="ARBA" id="ARBA00047949"/>
    </source>
</evidence>
<dbReference type="InterPro" id="IPR002745">
    <property type="entry name" value="Ptrans_KptA/Tpt1"/>
</dbReference>
<dbReference type="OrthoDB" id="419694at2759"/>
<evidence type="ECO:0000256" key="1">
    <source>
        <dbReference type="ARBA" id="ARBA00003343"/>
    </source>
</evidence>
<dbReference type="Gene3D" id="3.20.170.30">
    <property type="match status" value="1"/>
</dbReference>
<keyword evidence="4" id="KW-0808">Transferase</keyword>
<dbReference type="GO" id="GO:0000215">
    <property type="term" value="F:tRNA 2'-phosphotransferase activity"/>
    <property type="evidence" value="ECO:0007669"/>
    <property type="project" value="UniProtKB-EC"/>
</dbReference>
<comment type="catalytic activity">
    <reaction evidence="6">
        <text>2'-phospho-[ligated tRNA] + NAD(+) = mature tRNA + ADP-alpha-D-ribose 1'',2''-cyclic phosphate + nicotinamide</text>
        <dbReference type="Rhea" id="RHEA:23324"/>
        <dbReference type="Rhea" id="RHEA-COMP:11106"/>
        <dbReference type="Rhea" id="RHEA-COMP:11107"/>
        <dbReference type="ChEBI" id="CHEBI:17154"/>
        <dbReference type="ChEBI" id="CHEBI:57540"/>
        <dbReference type="ChEBI" id="CHEBI:76596"/>
        <dbReference type="ChEBI" id="CHEBI:82883"/>
        <dbReference type="ChEBI" id="CHEBI:85027"/>
        <dbReference type="EC" id="2.7.1.160"/>
    </reaction>
</comment>
<comment type="caution">
    <text evidence="8">The sequence shown here is derived from an EMBL/GenBank/DDBJ whole genome shotgun (WGS) entry which is preliminary data.</text>
</comment>
<gene>
    <name evidence="8" type="ORF">CPB84DRAFT_1774317</name>
</gene>